<dbReference type="InterPro" id="IPR023865">
    <property type="entry name" value="Aliphatic_acid_kinase_CS"/>
</dbReference>
<dbReference type="PANTHER" id="PTHR21060:SF15">
    <property type="entry name" value="ACETATE KINASE-RELATED"/>
    <property type="match status" value="1"/>
</dbReference>
<dbReference type="NCBIfam" id="TIGR00016">
    <property type="entry name" value="ackA"/>
    <property type="match status" value="1"/>
</dbReference>
<feature type="binding site" evidence="6">
    <location>
        <position position="96"/>
    </location>
    <ligand>
        <name>substrate</name>
    </ligand>
</feature>
<sequence>MTSNATRVLVLNSGSSSLKYQLLDMADGARLAAGLVERIGEETSRLAHTPLASGGDKRERTGPIADHDAALQAVAAELAADGLGLDSPELAAIGHRVVHGGSEFTEPTLITDEVVAEIERLIPVAPLHNPANITGIRTARALRPDLPQVAVFDTAFHTTMPESAARYAIDTATADAHMIRRYGFHGTSHAYVSRETAKLLGKAPEEVNVIVLHLGNGASASAVKGGRCVDTSMGLTPLEGLVMGTRSGDLDPAVLLHLSRNAGMSVDEIDSLLNKKSGLIGLCGDNDMREIRRRIDEGDERAALAFDIYVHRLKKYIGAYYAVLGKVDAVAFTAGVGENAAPVREAAVAGLEELGLVVDAGLNEIRSGEPRLISPEYARVAVAVVPTDEELEIATQAYALVSS</sequence>
<name>A0ABU2SPP0_9ACTN</name>
<keyword evidence="6" id="KW-0963">Cytoplasm</keyword>
<comment type="subunit">
    <text evidence="6">Homodimer.</text>
</comment>
<dbReference type="InterPro" id="IPR004372">
    <property type="entry name" value="Ac/propionate_kinase"/>
</dbReference>
<dbReference type="PANTHER" id="PTHR21060">
    <property type="entry name" value="ACETATE KINASE"/>
    <property type="match status" value="1"/>
</dbReference>
<organism evidence="8 9">
    <name type="scientific">Streptomyces hesseae</name>
    <dbReference type="NCBI Taxonomy" id="3075519"/>
    <lineage>
        <taxon>Bacteria</taxon>
        <taxon>Bacillati</taxon>
        <taxon>Actinomycetota</taxon>
        <taxon>Actinomycetes</taxon>
        <taxon>Kitasatosporales</taxon>
        <taxon>Streptomycetaceae</taxon>
        <taxon>Streptomyces</taxon>
    </lineage>
</organism>
<evidence type="ECO:0000256" key="3">
    <source>
        <dbReference type="ARBA" id="ARBA00022741"/>
    </source>
</evidence>
<feature type="binding site" evidence="6">
    <location>
        <begin position="213"/>
        <end position="217"/>
    </location>
    <ligand>
        <name>ATP</name>
        <dbReference type="ChEBI" id="CHEBI:30616"/>
    </ligand>
</feature>
<comment type="pathway">
    <text evidence="6">Metabolic intermediate biosynthesis; acetyl-CoA biosynthesis; acetyl-CoA from acetate: step 1/2.</text>
</comment>
<dbReference type="PRINTS" id="PR00471">
    <property type="entry name" value="ACETATEKNASE"/>
</dbReference>
<dbReference type="PROSITE" id="PS01075">
    <property type="entry name" value="ACETATE_KINASE_1"/>
    <property type="match status" value="1"/>
</dbReference>
<comment type="subcellular location">
    <subcellularLocation>
        <location evidence="6">Cytoplasm</location>
    </subcellularLocation>
</comment>
<protein>
    <recommendedName>
        <fullName evidence="6">Acetate kinase</fullName>
        <ecNumber evidence="6">2.7.2.1</ecNumber>
    </recommendedName>
    <alternativeName>
        <fullName evidence="6">Acetokinase</fullName>
    </alternativeName>
</protein>
<dbReference type="Gene3D" id="3.30.420.40">
    <property type="match status" value="2"/>
</dbReference>
<reference evidence="8" key="1">
    <citation type="submission" date="2024-05" db="EMBL/GenBank/DDBJ databases">
        <title>30 novel species of actinomycetes from the DSMZ collection.</title>
        <authorList>
            <person name="Nouioui I."/>
        </authorList>
    </citation>
    <scope>NUCLEOTIDE SEQUENCE</scope>
    <source>
        <strain evidence="8">DSM 40473</strain>
    </source>
</reference>
<comment type="function">
    <text evidence="6">Catalyzes the formation of acetyl phosphate from acetate and ATP. Can also catalyze the reverse reaction.</text>
</comment>
<keyword evidence="9" id="KW-1185">Reference proteome</keyword>
<feature type="binding site" evidence="6">
    <location>
        <begin position="335"/>
        <end position="339"/>
    </location>
    <ligand>
        <name>ATP</name>
        <dbReference type="ChEBI" id="CHEBI:30616"/>
    </ligand>
</feature>
<evidence type="ECO:0000256" key="7">
    <source>
        <dbReference type="RuleBase" id="RU003835"/>
    </source>
</evidence>
<keyword evidence="6" id="KW-0479">Metal-binding</keyword>
<evidence type="ECO:0000256" key="5">
    <source>
        <dbReference type="ARBA" id="ARBA00022840"/>
    </source>
</evidence>
<comment type="catalytic activity">
    <reaction evidence="6">
        <text>acetate + ATP = acetyl phosphate + ADP</text>
        <dbReference type="Rhea" id="RHEA:11352"/>
        <dbReference type="ChEBI" id="CHEBI:22191"/>
        <dbReference type="ChEBI" id="CHEBI:30089"/>
        <dbReference type="ChEBI" id="CHEBI:30616"/>
        <dbReference type="ChEBI" id="CHEBI:456216"/>
        <dbReference type="EC" id="2.7.2.1"/>
    </reaction>
</comment>
<dbReference type="RefSeq" id="WP_311611926.1">
    <property type="nucleotide sequence ID" value="NZ_JAVRFI010000010.1"/>
</dbReference>
<evidence type="ECO:0000256" key="1">
    <source>
        <dbReference type="ARBA" id="ARBA00008748"/>
    </source>
</evidence>
<evidence type="ECO:0000313" key="9">
    <source>
        <dbReference type="Proteomes" id="UP001180531"/>
    </source>
</evidence>
<proteinExistence type="inferred from homology"/>
<dbReference type="InterPro" id="IPR000890">
    <property type="entry name" value="Aliphatic_acid_kin_short-chain"/>
</dbReference>
<evidence type="ECO:0000256" key="6">
    <source>
        <dbReference type="HAMAP-Rule" id="MF_00020"/>
    </source>
</evidence>
<keyword evidence="5 6" id="KW-0067">ATP-binding</keyword>
<keyword evidence="6" id="KW-0460">Magnesium</keyword>
<dbReference type="Proteomes" id="UP001180531">
    <property type="component" value="Unassembled WGS sequence"/>
</dbReference>
<feature type="binding site" evidence="6">
    <location>
        <begin position="287"/>
        <end position="289"/>
    </location>
    <ligand>
        <name>ATP</name>
        <dbReference type="ChEBI" id="CHEBI:30616"/>
    </ligand>
</feature>
<keyword evidence="3 6" id="KW-0547">Nucleotide-binding</keyword>
<dbReference type="SUPFAM" id="SSF53067">
    <property type="entry name" value="Actin-like ATPase domain"/>
    <property type="match status" value="2"/>
</dbReference>
<feature type="binding site" evidence="6">
    <location>
        <position position="12"/>
    </location>
    <ligand>
        <name>Mg(2+)</name>
        <dbReference type="ChEBI" id="CHEBI:18420"/>
    </ligand>
</feature>
<dbReference type="PIRSF" id="PIRSF000722">
    <property type="entry name" value="Acetate_prop_kin"/>
    <property type="match status" value="1"/>
</dbReference>
<dbReference type="GO" id="GO:0008776">
    <property type="term" value="F:acetate kinase activity"/>
    <property type="evidence" value="ECO:0007669"/>
    <property type="project" value="UniProtKB-EC"/>
</dbReference>
<dbReference type="HAMAP" id="MF_00020">
    <property type="entry name" value="Acetate_kinase"/>
    <property type="match status" value="1"/>
</dbReference>
<dbReference type="CDD" id="cd24010">
    <property type="entry name" value="ASKHA_NBD_AcK_PK"/>
    <property type="match status" value="1"/>
</dbReference>
<evidence type="ECO:0000256" key="2">
    <source>
        <dbReference type="ARBA" id="ARBA00022679"/>
    </source>
</evidence>
<dbReference type="EMBL" id="JAVRFI010000010">
    <property type="protein sequence ID" value="MDT0450850.1"/>
    <property type="molecule type" value="Genomic_DNA"/>
</dbReference>
<dbReference type="PROSITE" id="PS01076">
    <property type="entry name" value="ACETATE_KINASE_2"/>
    <property type="match status" value="1"/>
</dbReference>
<dbReference type="InterPro" id="IPR043129">
    <property type="entry name" value="ATPase_NBD"/>
</dbReference>
<feature type="site" description="Transition state stabilizer" evidence="6">
    <location>
        <position position="246"/>
    </location>
</feature>
<gene>
    <name evidence="6" type="primary">ackA</name>
    <name evidence="8" type="ORF">RM609_17445</name>
</gene>
<comment type="caution">
    <text evidence="8">The sequence shown here is derived from an EMBL/GenBank/DDBJ whole genome shotgun (WGS) entry which is preliminary data.</text>
</comment>
<feature type="site" description="Transition state stabilizer" evidence="6">
    <location>
        <position position="185"/>
    </location>
</feature>
<comment type="cofactor">
    <cofactor evidence="6">
        <name>Mg(2+)</name>
        <dbReference type="ChEBI" id="CHEBI:18420"/>
    </cofactor>
    <cofactor evidence="6">
        <name>Mn(2+)</name>
        <dbReference type="ChEBI" id="CHEBI:29035"/>
    </cofactor>
    <text evidence="6">Mg(2+). Can also accept Mn(2+).</text>
</comment>
<feature type="active site" description="Proton donor/acceptor" evidence="6">
    <location>
        <position position="153"/>
    </location>
</feature>
<dbReference type="Pfam" id="PF00871">
    <property type="entry name" value="Acetate_kinase"/>
    <property type="match status" value="1"/>
</dbReference>
<evidence type="ECO:0000313" key="8">
    <source>
        <dbReference type="EMBL" id="MDT0450850.1"/>
    </source>
</evidence>
<feature type="binding site" evidence="6">
    <location>
        <position position="19"/>
    </location>
    <ligand>
        <name>ATP</name>
        <dbReference type="ChEBI" id="CHEBI:30616"/>
    </ligand>
</feature>
<keyword evidence="4 6" id="KW-0418">Kinase</keyword>
<evidence type="ECO:0000256" key="4">
    <source>
        <dbReference type="ARBA" id="ARBA00022777"/>
    </source>
</evidence>
<accession>A0ABU2SPP0</accession>
<feature type="binding site" evidence="6">
    <location>
        <position position="389"/>
    </location>
    <ligand>
        <name>Mg(2+)</name>
        <dbReference type="ChEBI" id="CHEBI:18420"/>
    </ligand>
</feature>
<keyword evidence="2 6" id="KW-0808">Transferase</keyword>
<comment type="similarity">
    <text evidence="1 6 7">Belongs to the acetokinase family.</text>
</comment>
<dbReference type="EC" id="2.7.2.1" evidence="6"/>